<reference evidence="3" key="2">
    <citation type="submission" date="2015-01" db="EMBL/GenBank/DDBJ databases">
        <title>Evolutionary Origins and Diversification of the Mycorrhizal Mutualists.</title>
        <authorList>
            <consortium name="DOE Joint Genome Institute"/>
            <consortium name="Mycorrhizal Genomics Consortium"/>
            <person name="Kohler A."/>
            <person name="Kuo A."/>
            <person name="Nagy L.G."/>
            <person name="Floudas D."/>
            <person name="Copeland A."/>
            <person name="Barry K.W."/>
            <person name="Cichocki N."/>
            <person name="Veneault-Fourrey C."/>
            <person name="LaButti K."/>
            <person name="Lindquist E.A."/>
            <person name="Lipzen A."/>
            <person name="Lundell T."/>
            <person name="Morin E."/>
            <person name="Murat C."/>
            <person name="Riley R."/>
            <person name="Ohm R."/>
            <person name="Sun H."/>
            <person name="Tunlid A."/>
            <person name="Henrissat B."/>
            <person name="Grigoriev I.V."/>
            <person name="Hibbett D.S."/>
            <person name="Martin F."/>
        </authorList>
    </citation>
    <scope>NUCLEOTIDE SEQUENCE [LARGE SCALE GENOMIC DNA]</scope>
    <source>
        <strain evidence="3">UH-Slu-Lm8-n1</strain>
    </source>
</reference>
<evidence type="ECO:0000313" key="3">
    <source>
        <dbReference type="Proteomes" id="UP000054485"/>
    </source>
</evidence>
<gene>
    <name evidence="2" type="ORF">CY34DRAFT_99698</name>
</gene>
<organism evidence="2 3">
    <name type="scientific">Suillus luteus UH-Slu-Lm8-n1</name>
    <dbReference type="NCBI Taxonomy" id="930992"/>
    <lineage>
        <taxon>Eukaryota</taxon>
        <taxon>Fungi</taxon>
        <taxon>Dikarya</taxon>
        <taxon>Basidiomycota</taxon>
        <taxon>Agaricomycotina</taxon>
        <taxon>Agaricomycetes</taxon>
        <taxon>Agaricomycetidae</taxon>
        <taxon>Boletales</taxon>
        <taxon>Suillineae</taxon>
        <taxon>Suillaceae</taxon>
        <taxon>Suillus</taxon>
    </lineage>
</organism>
<dbReference type="InParanoid" id="A0A0C9Z765"/>
<dbReference type="Proteomes" id="UP000054485">
    <property type="component" value="Unassembled WGS sequence"/>
</dbReference>
<dbReference type="HOGENOM" id="CLU_006410_2_0_1"/>
<dbReference type="AlphaFoldDB" id="A0A0C9Z765"/>
<name>A0A0C9Z765_9AGAM</name>
<dbReference type="EMBL" id="KN835956">
    <property type="protein sequence ID" value="KIK33375.1"/>
    <property type="molecule type" value="Genomic_DNA"/>
</dbReference>
<dbReference type="OrthoDB" id="2739948at2759"/>
<keyword evidence="3" id="KW-1185">Reference proteome</keyword>
<evidence type="ECO:0000259" key="1">
    <source>
        <dbReference type="Pfam" id="PF17667"/>
    </source>
</evidence>
<dbReference type="InterPro" id="IPR040976">
    <property type="entry name" value="Pkinase_fungal"/>
</dbReference>
<protein>
    <recommendedName>
        <fullName evidence="1">Fungal-type protein kinase domain-containing protein</fullName>
    </recommendedName>
</protein>
<dbReference type="Pfam" id="PF17667">
    <property type="entry name" value="Pkinase_fungal"/>
    <property type="match status" value="1"/>
</dbReference>
<sequence length="427" mass="48126">MGKEMKGYFVGPMPVGEFLQEFFPTSQLPDYDPLSFTSAFTADAFSDVISAGNEQSAYIPFIKAIQPFAPQLSFVDSHDFLDKKNCSKMNSKVFDIKPDVCVYPDGQEPSTLNCDISTTEIIIEFKWSSSHDAFRQHSTPIKSVISHTEKGMDTLGQITSYAAAQLGTQFRTHAFSVLIVCDYARIIRWDREGAIVTSPIYYNDEPHLADFFHRYARASPEMRGVDTSVTLASDEEADLARSYLDIPRTARMFKVNVPNTEGSGSLTLIIPQPVTKPHSPVGRWTRACPAFDLVNQKLVMFKDSWRVSLPDVLPEGETYRLLKSHNVSNVATCIAFHDVPPSIPQQSTQSAKFQHAEWASPHLPLTPHTLHRLVLDIVGEKLTNFESTRQLVLSVRDALIGTYFVQSRVMYLIRDLSKQLTRKHLNW</sequence>
<dbReference type="STRING" id="930992.A0A0C9Z765"/>
<accession>A0A0C9Z765</accession>
<feature type="domain" description="Fungal-type protein kinase" evidence="1">
    <location>
        <begin position="148"/>
        <end position="418"/>
    </location>
</feature>
<evidence type="ECO:0000313" key="2">
    <source>
        <dbReference type="EMBL" id="KIK33375.1"/>
    </source>
</evidence>
<proteinExistence type="predicted"/>
<reference evidence="2 3" key="1">
    <citation type="submission" date="2014-04" db="EMBL/GenBank/DDBJ databases">
        <authorList>
            <consortium name="DOE Joint Genome Institute"/>
            <person name="Kuo A."/>
            <person name="Ruytinx J."/>
            <person name="Rineau F."/>
            <person name="Colpaert J."/>
            <person name="Kohler A."/>
            <person name="Nagy L.G."/>
            <person name="Floudas D."/>
            <person name="Copeland A."/>
            <person name="Barry K.W."/>
            <person name="Cichocki N."/>
            <person name="Veneault-Fourrey C."/>
            <person name="LaButti K."/>
            <person name="Lindquist E.A."/>
            <person name="Lipzen A."/>
            <person name="Lundell T."/>
            <person name="Morin E."/>
            <person name="Murat C."/>
            <person name="Sun H."/>
            <person name="Tunlid A."/>
            <person name="Henrissat B."/>
            <person name="Grigoriev I.V."/>
            <person name="Hibbett D.S."/>
            <person name="Martin F."/>
            <person name="Nordberg H.P."/>
            <person name="Cantor M.N."/>
            <person name="Hua S.X."/>
        </authorList>
    </citation>
    <scope>NUCLEOTIDE SEQUENCE [LARGE SCALE GENOMIC DNA]</scope>
    <source>
        <strain evidence="2 3">UH-Slu-Lm8-n1</strain>
    </source>
</reference>